<protein>
    <recommendedName>
        <fullName evidence="3">Nucleoside phosphorylase domain-containing protein</fullName>
    </recommendedName>
</protein>
<feature type="binding site" evidence="2">
    <location>
        <position position="78"/>
    </location>
    <ligand>
        <name>phosphate</name>
        <dbReference type="ChEBI" id="CHEBI:43474"/>
    </ligand>
</feature>
<keyword evidence="5" id="KW-1185">Reference proteome</keyword>
<dbReference type="EMBL" id="JAZGQO010000007">
    <property type="protein sequence ID" value="KAK6182744.1"/>
    <property type="molecule type" value="Genomic_DNA"/>
</dbReference>
<dbReference type="Pfam" id="PF01048">
    <property type="entry name" value="PNP_UDP_1"/>
    <property type="match status" value="1"/>
</dbReference>
<proteinExistence type="inferred from homology"/>
<feature type="domain" description="Nucleoside phosphorylase" evidence="3">
    <location>
        <begin position="38"/>
        <end position="286"/>
    </location>
</feature>
<dbReference type="GO" id="GO:0006218">
    <property type="term" value="P:uridine catabolic process"/>
    <property type="evidence" value="ECO:0007669"/>
    <property type="project" value="TreeGrafter"/>
</dbReference>
<dbReference type="GO" id="GO:0005829">
    <property type="term" value="C:cytosol"/>
    <property type="evidence" value="ECO:0007669"/>
    <property type="project" value="TreeGrafter"/>
</dbReference>
<gene>
    <name evidence="4" type="ORF">SNE40_010358</name>
</gene>
<accession>A0AAN8PUG9</accession>
<reference evidence="4 5" key="1">
    <citation type="submission" date="2024-01" db="EMBL/GenBank/DDBJ databases">
        <title>The genome of the rayed Mediterranean limpet Patella caerulea (Linnaeus, 1758).</title>
        <authorList>
            <person name="Anh-Thu Weber A."/>
            <person name="Halstead-Nussloch G."/>
        </authorList>
    </citation>
    <scope>NUCLEOTIDE SEQUENCE [LARGE SCALE GENOMIC DNA]</scope>
    <source>
        <strain evidence="4">AATW-2023a</strain>
        <tissue evidence="4">Whole specimen</tissue>
    </source>
</reference>
<evidence type="ECO:0000313" key="4">
    <source>
        <dbReference type="EMBL" id="KAK6182744.1"/>
    </source>
</evidence>
<evidence type="ECO:0000256" key="2">
    <source>
        <dbReference type="PIRSR" id="PIRSR610059-50"/>
    </source>
</evidence>
<dbReference type="GO" id="GO:0004850">
    <property type="term" value="F:uridine phosphorylase activity"/>
    <property type="evidence" value="ECO:0007669"/>
    <property type="project" value="InterPro"/>
</dbReference>
<dbReference type="InterPro" id="IPR000845">
    <property type="entry name" value="Nucleoside_phosphorylase_d"/>
</dbReference>
<evidence type="ECO:0000259" key="3">
    <source>
        <dbReference type="Pfam" id="PF01048"/>
    </source>
</evidence>
<organism evidence="4 5">
    <name type="scientific">Patella caerulea</name>
    <name type="common">Rayed Mediterranean limpet</name>
    <dbReference type="NCBI Taxonomy" id="87958"/>
    <lineage>
        <taxon>Eukaryota</taxon>
        <taxon>Metazoa</taxon>
        <taxon>Spiralia</taxon>
        <taxon>Lophotrochozoa</taxon>
        <taxon>Mollusca</taxon>
        <taxon>Gastropoda</taxon>
        <taxon>Patellogastropoda</taxon>
        <taxon>Patelloidea</taxon>
        <taxon>Patellidae</taxon>
        <taxon>Patella</taxon>
    </lineage>
</organism>
<feature type="binding site" evidence="2">
    <location>
        <position position="202"/>
    </location>
    <ligand>
        <name>substrate</name>
    </ligand>
</feature>
<evidence type="ECO:0000313" key="5">
    <source>
        <dbReference type="Proteomes" id="UP001347796"/>
    </source>
</evidence>
<dbReference type="CDD" id="cd17763">
    <property type="entry name" value="UP_hUPP-like"/>
    <property type="match status" value="1"/>
</dbReference>
<comment type="caution">
    <text evidence="4">The sequence shown here is derived from an EMBL/GenBank/DDBJ whole genome shotgun (WGS) entry which is preliminary data.</text>
</comment>
<dbReference type="NCBIfam" id="TIGR01719">
    <property type="entry name" value="euk_UDPppase"/>
    <property type="match status" value="1"/>
</dbReference>
<sequence>MSLKSNPHIQHGGYDFLYHLGINTKDVDIKKLFNDVKFVCLGGSQSRMFEFVRYIGAQLNVKIGENEEPFNYAYKTDRYCLYKAGPVLCANHGIGIPSLSVVINEIFKLLFYAECKDVIFLRIGTSGGVGIDPGTVVITTNVLNGELKPIHCTTVLGRRIEHPTYVDSDLAKELVNLCPDENYATVLGTTVSVDSFYEGQGRIDGALCDYTDDDRKTFLKSLQEKGVKNIEMESIGLFSFCHRAGYKAAMISVVLVNRLVSDKPTDDDEARKDWEQRPFSIASHFIKSRLDKVEGLA</sequence>
<dbReference type="AlphaFoldDB" id="A0AAN8PUG9"/>
<name>A0AAN8PUG9_PATCE</name>
<dbReference type="PANTHER" id="PTHR43691">
    <property type="entry name" value="URIDINE PHOSPHORYLASE"/>
    <property type="match status" value="1"/>
</dbReference>
<dbReference type="SUPFAM" id="SSF53167">
    <property type="entry name" value="Purine and uridine phosphorylases"/>
    <property type="match status" value="1"/>
</dbReference>
<feature type="binding site" evidence="2">
    <location>
        <begin position="122"/>
        <end position="125"/>
    </location>
    <ligand>
        <name>phosphate</name>
        <dbReference type="ChEBI" id="CHEBI:43474"/>
    </ligand>
</feature>
<dbReference type="Gene3D" id="3.40.50.1580">
    <property type="entry name" value="Nucleoside phosphorylase domain"/>
    <property type="match status" value="1"/>
</dbReference>
<dbReference type="Proteomes" id="UP001347796">
    <property type="component" value="Unassembled WGS sequence"/>
</dbReference>
<comment type="similarity">
    <text evidence="1">Belongs to the PNP/UDP phosphorylase family.</text>
</comment>
<dbReference type="PANTHER" id="PTHR43691:SF11">
    <property type="entry name" value="FI09636P-RELATED"/>
    <property type="match status" value="1"/>
</dbReference>
<dbReference type="InterPro" id="IPR035994">
    <property type="entry name" value="Nucleoside_phosphorylase_sf"/>
</dbReference>
<dbReference type="GO" id="GO:0009166">
    <property type="term" value="P:nucleotide catabolic process"/>
    <property type="evidence" value="ECO:0007669"/>
    <property type="project" value="InterPro"/>
</dbReference>
<feature type="binding site" evidence="2">
    <location>
        <position position="200"/>
    </location>
    <ligand>
        <name>substrate</name>
    </ligand>
</feature>
<dbReference type="InterPro" id="IPR010059">
    <property type="entry name" value="Uridine_phosphorylase_euk"/>
</dbReference>
<evidence type="ECO:0000256" key="1">
    <source>
        <dbReference type="ARBA" id="ARBA00010456"/>
    </source>
</evidence>